<name>A0A916WQ69_9ACTN</name>
<dbReference type="Pfam" id="PF01425">
    <property type="entry name" value="Amidase"/>
    <property type="match status" value="1"/>
</dbReference>
<accession>A0A916WQ69</accession>
<evidence type="ECO:0000313" key="4">
    <source>
        <dbReference type="Proteomes" id="UP000621454"/>
    </source>
</evidence>
<feature type="domain" description="Amidase" evidence="2">
    <location>
        <begin position="32"/>
        <end position="338"/>
    </location>
</feature>
<protein>
    <submittedName>
        <fullName evidence="3">Amidase</fullName>
    </submittedName>
</protein>
<reference evidence="3" key="2">
    <citation type="submission" date="2020-09" db="EMBL/GenBank/DDBJ databases">
        <authorList>
            <person name="Sun Q."/>
            <person name="Zhou Y."/>
        </authorList>
    </citation>
    <scope>NUCLEOTIDE SEQUENCE</scope>
    <source>
        <strain evidence="3">CGMCC 1.12827</strain>
    </source>
</reference>
<dbReference type="Gene3D" id="3.90.1300.10">
    <property type="entry name" value="Amidase signature (AS) domain"/>
    <property type="match status" value="1"/>
</dbReference>
<dbReference type="NCBIfam" id="NF005127">
    <property type="entry name" value="PRK06565.1"/>
    <property type="match status" value="1"/>
</dbReference>
<feature type="region of interest" description="Disordered" evidence="1">
    <location>
        <begin position="571"/>
        <end position="599"/>
    </location>
</feature>
<dbReference type="InterPro" id="IPR036928">
    <property type="entry name" value="AS_sf"/>
</dbReference>
<gene>
    <name evidence="3" type="ORF">GCM10011489_05280</name>
</gene>
<evidence type="ECO:0000256" key="1">
    <source>
        <dbReference type="SAM" id="MobiDB-lite"/>
    </source>
</evidence>
<feature type="compositionally biased region" description="Polar residues" evidence="1">
    <location>
        <begin position="571"/>
        <end position="598"/>
    </location>
</feature>
<dbReference type="PANTHER" id="PTHR42678:SF11">
    <property type="entry name" value="AMIDASE FAMILY PROTEIN"/>
    <property type="match status" value="1"/>
</dbReference>
<evidence type="ECO:0000313" key="3">
    <source>
        <dbReference type="EMBL" id="GGB20048.1"/>
    </source>
</evidence>
<dbReference type="PANTHER" id="PTHR42678">
    <property type="entry name" value="AMIDASE"/>
    <property type="match status" value="1"/>
</dbReference>
<comment type="caution">
    <text evidence="3">The sequence shown here is derived from an EMBL/GenBank/DDBJ whole genome shotgun (WGS) entry which is preliminary data.</text>
</comment>
<reference evidence="3" key="1">
    <citation type="journal article" date="2014" name="Int. J. Syst. Evol. Microbiol.">
        <title>Complete genome sequence of Corynebacterium casei LMG S-19264T (=DSM 44701T), isolated from a smear-ripened cheese.</title>
        <authorList>
            <consortium name="US DOE Joint Genome Institute (JGI-PGF)"/>
            <person name="Walter F."/>
            <person name="Albersmeier A."/>
            <person name="Kalinowski J."/>
            <person name="Ruckert C."/>
        </authorList>
    </citation>
    <scope>NUCLEOTIDE SEQUENCE</scope>
    <source>
        <strain evidence="3">CGMCC 1.12827</strain>
    </source>
</reference>
<dbReference type="SUPFAM" id="SSF75304">
    <property type="entry name" value="Amidase signature (AS) enzymes"/>
    <property type="match status" value="1"/>
</dbReference>
<organism evidence="3 4">
    <name type="scientific">Gordonia jinhuaensis</name>
    <dbReference type="NCBI Taxonomy" id="1517702"/>
    <lineage>
        <taxon>Bacteria</taxon>
        <taxon>Bacillati</taxon>
        <taxon>Actinomycetota</taxon>
        <taxon>Actinomycetes</taxon>
        <taxon>Mycobacteriales</taxon>
        <taxon>Gordoniaceae</taxon>
        <taxon>Gordonia</taxon>
    </lineage>
</organism>
<dbReference type="AlphaFoldDB" id="A0A916WQ69"/>
<sequence>MSDTTPAPNLVETSIAELSAALSDGEVTSVELVAGYLNRISFYDRHGLSLNAVPVLNPAMFAEAHASDMRRLRGESLGPLDGIPYTAKDSYRVAGLTVASGSPAFAELVAGSDAYAIERLRAAGAICMGLTNMPPMANGGMQRGVYGRAESPYNRDYLAAAYLSGSSNGSGVSTAASMAAFGLGEETWSSGRSPASNNALVAYTPSRGVISVRGNWPLTPTMDVVVPQTRTVDDLLNLLEVLVADDPDTRGDFWRTQPWVQLPTASSVRPDSYSSLRDPEALHGKRFGIPRILLGDDPDAGWPITPRPSVLELWARARADLEAAGAEVVEVDFPALTNYELDRPQAPDGYARGILPAGFFDAEMWDLTVWSWNDYLDANGDAALTRLADVDGARIYPLPAGAIPDELHGYYARYNLDIGDYPERAAAGITPLAEIPDLAAGVRGLEELRRVDFENWLDDLGLDGLVFPSALDVGKADADIDPSSHARAMDNGVWVSTGNTMIRHYGIPTVNVTMGMMSDIGMPVNLTFAGRAYSDNALLSYGWAYEHRTRRRVAPASTPELSPIQRLAAGGSTTRGFATQGSETPGSGMQDSPGSLNSLGAPDLSVSASVHTSEADPDFVRVEVTGSTDGALLQIFVNGVTAPVQRDASEFSATAQLPAAELHRRHSQWREPYGAIVTVVATARDGRTRAEYVVTGGIG</sequence>
<dbReference type="RefSeq" id="WP_188585006.1">
    <property type="nucleotide sequence ID" value="NZ_BMGC01000002.1"/>
</dbReference>
<keyword evidence="4" id="KW-1185">Reference proteome</keyword>
<dbReference type="InterPro" id="IPR023631">
    <property type="entry name" value="Amidase_dom"/>
</dbReference>
<proteinExistence type="predicted"/>
<evidence type="ECO:0000259" key="2">
    <source>
        <dbReference type="Pfam" id="PF01425"/>
    </source>
</evidence>
<dbReference type="EMBL" id="BMGC01000002">
    <property type="protein sequence ID" value="GGB20048.1"/>
    <property type="molecule type" value="Genomic_DNA"/>
</dbReference>
<dbReference type="Proteomes" id="UP000621454">
    <property type="component" value="Unassembled WGS sequence"/>
</dbReference>